<evidence type="ECO:0000256" key="1">
    <source>
        <dbReference type="SAM" id="Phobius"/>
    </source>
</evidence>
<dbReference type="AlphaFoldDB" id="A0AAW1QZQ7"/>
<protein>
    <submittedName>
        <fullName evidence="2">Uncharacterized protein</fullName>
    </submittedName>
</protein>
<dbReference type="Proteomes" id="UP001438707">
    <property type="component" value="Unassembled WGS sequence"/>
</dbReference>
<keyword evidence="1" id="KW-0812">Transmembrane</keyword>
<name>A0AAW1QZQ7_9CHLO</name>
<feature type="transmembrane region" description="Helical" evidence="1">
    <location>
        <begin position="21"/>
        <end position="37"/>
    </location>
</feature>
<evidence type="ECO:0000313" key="3">
    <source>
        <dbReference type="Proteomes" id="UP001438707"/>
    </source>
</evidence>
<dbReference type="EMBL" id="JALJOS010000019">
    <property type="protein sequence ID" value="KAK9826921.1"/>
    <property type="molecule type" value="Genomic_DNA"/>
</dbReference>
<keyword evidence="1" id="KW-0472">Membrane</keyword>
<evidence type="ECO:0000313" key="2">
    <source>
        <dbReference type="EMBL" id="KAK9826921.1"/>
    </source>
</evidence>
<keyword evidence="3" id="KW-1185">Reference proteome</keyword>
<organism evidence="2 3">
    <name type="scientific">Apatococcus lobatus</name>
    <dbReference type="NCBI Taxonomy" id="904363"/>
    <lineage>
        <taxon>Eukaryota</taxon>
        <taxon>Viridiplantae</taxon>
        <taxon>Chlorophyta</taxon>
        <taxon>core chlorophytes</taxon>
        <taxon>Trebouxiophyceae</taxon>
        <taxon>Chlorellales</taxon>
        <taxon>Chlorellaceae</taxon>
        <taxon>Apatococcus</taxon>
    </lineage>
</organism>
<proteinExistence type="predicted"/>
<keyword evidence="1" id="KW-1133">Transmembrane helix</keyword>
<gene>
    <name evidence="2" type="ORF">WJX74_000420</name>
</gene>
<reference evidence="2 3" key="1">
    <citation type="journal article" date="2024" name="Nat. Commun.">
        <title>Phylogenomics reveals the evolutionary origins of lichenization in chlorophyte algae.</title>
        <authorList>
            <person name="Puginier C."/>
            <person name="Libourel C."/>
            <person name="Otte J."/>
            <person name="Skaloud P."/>
            <person name="Haon M."/>
            <person name="Grisel S."/>
            <person name="Petersen M."/>
            <person name="Berrin J.G."/>
            <person name="Delaux P.M."/>
            <person name="Dal Grande F."/>
            <person name="Keller J."/>
        </authorList>
    </citation>
    <scope>NUCLEOTIDE SEQUENCE [LARGE SCALE GENOMIC DNA]</scope>
    <source>
        <strain evidence="2 3">SAG 2145</strain>
    </source>
</reference>
<sequence>MSHTSTPMSNILARVPHLQDFIFVLFASQLGIAVQPGPKTQKFLRQTFVAPILIFCFIMLKNAQYTSREAMVVGVGSLVAFYIYKMLP</sequence>
<feature type="transmembrane region" description="Helical" evidence="1">
    <location>
        <begin position="43"/>
        <end position="63"/>
    </location>
</feature>
<accession>A0AAW1QZQ7</accession>
<comment type="caution">
    <text evidence="2">The sequence shown here is derived from an EMBL/GenBank/DDBJ whole genome shotgun (WGS) entry which is preliminary data.</text>
</comment>